<dbReference type="PANTHER" id="PTHR43385">
    <property type="entry name" value="RIBOFLAVIN TRANSPORTER RIBJ"/>
    <property type="match status" value="1"/>
</dbReference>
<name>A0A261TTV1_9BORD</name>
<reference evidence="9 10" key="1">
    <citation type="submission" date="2017-05" db="EMBL/GenBank/DDBJ databases">
        <title>Complete and WGS of Bordetella genogroups.</title>
        <authorList>
            <person name="Spilker T."/>
            <person name="LiPuma J."/>
        </authorList>
    </citation>
    <scope>NUCLEOTIDE SEQUENCE [LARGE SCALE GENOMIC DNA]</scope>
    <source>
        <strain evidence="9 10">AU9919</strain>
    </source>
</reference>
<feature type="transmembrane region" description="Helical" evidence="7">
    <location>
        <begin position="119"/>
        <end position="140"/>
    </location>
</feature>
<dbReference type="NCBIfam" id="TIGR04259">
    <property type="entry name" value="oxa_formateAnti"/>
    <property type="match status" value="1"/>
</dbReference>
<dbReference type="InterPro" id="IPR052983">
    <property type="entry name" value="MFS_Riboflavin_Transporter"/>
</dbReference>
<evidence type="ECO:0000256" key="6">
    <source>
        <dbReference type="SAM" id="MobiDB-lite"/>
    </source>
</evidence>
<evidence type="ECO:0000259" key="8">
    <source>
        <dbReference type="PROSITE" id="PS50850"/>
    </source>
</evidence>
<evidence type="ECO:0000256" key="2">
    <source>
        <dbReference type="ARBA" id="ARBA00022448"/>
    </source>
</evidence>
<dbReference type="CDD" id="cd17353">
    <property type="entry name" value="MFS_OFA_like"/>
    <property type="match status" value="1"/>
</dbReference>
<feature type="domain" description="Major facilitator superfamily (MFS) profile" evidence="8">
    <location>
        <begin position="29"/>
        <end position="424"/>
    </location>
</feature>
<dbReference type="PANTHER" id="PTHR43385:SF1">
    <property type="entry name" value="RIBOFLAVIN TRANSPORTER RIBJ"/>
    <property type="match status" value="1"/>
</dbReference>
<accession>A0A261TTV1</accession>
<evidence type="ECO:0000256" key="5">
    <source>
        <dbReference type="ARBA" id="ARBA00023136"/>
    </source>
</evidence>
<dbReference type="GO" id="GO:0016020">
    <property type="term" value="C:membrane"/>
    <property type="evidence" value="ECO:0007669"/>
    <property type="project" value="UniProtKB-SubCell"/>
</dbReference>
<dbReference type="SUPFAM" id="SSF103473">
    <property type="entry name" value="MFS general substrate transporter"/>
    <property type="match status" value="1"/>
</dbReference>
<feature type="transmembrane region" description="Helical" evidence="7">
    <location>
        <begin position="31"/>
        <end position="51"/>
    </location>
</feature>
<evidence type="ECO:0000313" key="10">
    <source>
        <dbReference type="Proteomes" id="UP000216885"/>
    </source>
</evidence>
<comment type="subcellular location">
    <subcellularLocation>
        <location evidence="1">Membrane</location>
        <topology evidence="1">Multi-pass membrane protein</topology>
    </subcellularLocation>
</comment>
<keyword evidence="5 7" id="KW-0472">Membrane</keyword>
<evidence type="ECO:0000313" key="9">
    <source>
        <dbReference type="EMBL" id="OZI53098.1"/>
    </source>
</evidence>
<dbReference type="InterPro" id="IPR026355">
    <property type="entry name" value="Oxa/Form_antiport"/>
</dbReference>
<evidence type="ECO:0000256" key="3">
    <source>
        <dbReference type="ARBA" id="ARBA00022692"/>
    </source>
</evidence>
<feature type="transmembrane region" description="Helical" evidence="7">
    <location>
        <begin position="180"/>
        <end position="202"/>
    </location>
</feature>
<feature type="transmembrane region" description="Helical" evidence="7">
    <location>
        <begin position="95"/>
        <end position="113"/>
    </location>
</feature>
<keyword evidence="10" id="KW-1185">Reference proteome</keyword>
<gene>
    <name evidence="9" type="ORF">CAL20_19060</name>
</gene>
<proteinExistence type="predicted"/>
<feature type="transmembrane region" description="Helical" evidence="7">
    <location>
        <begin position="370"/>
        <end position="389"/>
    </location>
</feature>
<feature type="transmembrane region" description="Helical" evidence="7">
    <location>
        <begin position="332"/>
        <end position="350"/>
    </location>
</feature>
<feature type="transmembrane region" description="Helical" evidence="7">
    <location>
        <begin position="63"/>
        <end position="83"/>
    </location>
</feature>
<keyword evidence="4 7" id="KW-1133">Transmembrane helix</keyword>
<evidence type="ECO:0000256" key="7">
    <source>
        <dbReference type="SAM" id="Phobius"/>
    </source>
</evidence>
<evidence type="ECO:0000256" key="1">
    <source>
        <dbReference type="ARBA" id="ARBA00004141"/>
    </source>
</evidence>
<keyword evidence="3 7" id="KW-0812">Transmembrane</keyword>
<evidence type="ECO:0000256" key="4">
    <source>
        <dbReference type="ARBA" id="ARBA00022989"/>
    </source>
</evidence>
<dbReference type="InterPro" id="IPR036259">
    <property type="entry name" value="MFS_trans_sf"/>
</dbReference>
<dbReference type="InterPro" id="IPR011701">
    <property type="entry name" value="MFS"/>
</dbReference>
<comment type="caution">
    <text evidence="9">The sequence shown here is derived from an EMBL/GenBank/DDBJ whole genome shotgun (WGS) entry which is preliminary data.</text>
</comment>
<dbReference type="EMBL" id="NEVQ01000019">
    <property type="protein sequence ID" value="OZI53098.1"/>
    <property type="molecule type" value="Genomic_DNA"/>
</dbReference>
<dbReference type="PROSITE" id="PS50850">
    <property type="entry name" value="MFS"/>
    <property type="match status" value="1"/>
</dbReference>
<feature type="transmembrane region" description="Helical" evidence="7">
    <location>
        <begin position="237"/>
        <end position="256"/>
    </location>
</feature>
<dbReference type="AlphaFoldDB" id="A0A261TTV1"/>
<sequence length="437" mass="46945">METTVTLSPTPALAASGPADQSRSAQPWIQLILGMIAMMAISSPQYVWALFVQPFKSSLDVSLSALQVTFALFSIFQCGIGPLHGELASRFSSRAFAAAGGLLVGLSWISSAYVTSLPLLYITYGVLSGIGTGWVYVAVIELMVQWFPRRRGFAVGMAAGCYGLGAIVTTFPIASSIREHGLQTTLVVFGMALSAVIVLASLGMKRATALPRAEPSSQPGMASRRDFNSREMLRTPLFWLMFFIMALVATGGLMAISQLGALAVHFGISDQTLVLGMAALPLALTLDRAANGLTRPFFGWISDRIGREPTMLIAFLMEAASILLLLKFGSNPIAFVLLSAVVFFGWGEIYSLFPSLQADAFGTTHAARNFGYLLIATAVGSILGGPLAALLYEKTQSWDLIFYSIAALDILAALLAFFVLQPMRIRWVNHAHLQQQA</sequence>
<organism evidence="9 10">
    <name type="scientific">Bordetella genomosp. 4</name>
    <dbReference type="NCBI Taxonomy" id="463044"/>
    <lineage>
        <taxon>Bacteria</taxon>
        <taxon>Pseudomonadati</taxon>
        <taxon>Pseudomonadota</taxon>
        <taxon>Betaproteobacteria</taxon>
        <taxon>Burkholderiales</taxon>
        <taxon>Alcaligenaceae</taxon>
        <taxon>Bordetella</taxon>
    </lineage>
</organism>
<dbReference type="Pfam" id="PF07690">
    <property type="entry name" value="MFS_1"/>
    <property type="match status" value="2"/>
</dbReference>
<dbReference type="InterPro" id="IPR020846">
    <property type="entry name" value="MFS_dom"/>
</dbReference>
<feature type="transmembrane region" description="Helical" evidence="7">
    <location>
        <begin position="401"/>
        <end position="420"/>
    </location>
</feature>
<dbReference type="Proteomes" id="UP000216885">
    <property type="component" value="Unassembled WGS sequence"/>
</dbReference>
<dbReference type="OrthoDB" id="8830981at2"/>
<dbReference type="Gene3D" id="1.20.1250.20">
    <property type="entry name" value="MFS general substrate transporter like domains"/>
    <property type="match status" value="2"/>
</dbReference>
<feature type="region of interest" description="Disordered" evidence="6">
    <location>
        <begin position="1"/>
        <end position="20"/>
    </location>
</feature>
<protein>
    <submittedName>
        <fullName evidence="9">Oxalate/formate MFS antiporter</fullName>
    </submittedName>
</protein>
<feature type="transmembrane region" description="Helical" evidence="7">
    <location>
        <begin position="152"/>
        <end position="174"/>
    </location>
</feature>
<keyword evidence="2" id="KW-0813">Transport</keyword>
<dbReference type="GO" id="GO:0019531">
    <property type="term" value="F:oxalate transmembrane transporter activity"/>
    <property type="evidence" value="ECO:0007669"/>
    <property type="project" value="InterPro"/>
</dbReference>